<keyword evidence="3" id="KW-1185">Reference proteome</keyword>
<dbReference type="Gene3D" id="1.10.510.10">
    <property type="entry name" value="Transferase(Phosphotransferase) domain 1"/>
    <property type="match status" value="1"/>
</dbReference>
<dbReference type="PRINTS" id="PR00109">
    <property type="entry name" value="TYRKINASE"/>
</dbReference>
<organism evidence="2 3">
    <name type="scientific">Gigaspora rosea</name>
    <dbReference type="NCBI Taxonomy" id="44941"/>
    <lineage>
        <taxon>Eukaryota</taxon>
        <taxon>Fungi</taxon>
        <taxon>Fungi incertae sedis</taxon>
        <taxon>Mucoromycota</taxon>
        <taxon>Glomeromycotina</taxon>
        <taxon>Glomeromycetes</taxon>
        <taxon>Diversisporales</taxon>
        <taxon>Gigasporaceae</taxon>
        <taxon>Gigaspora</taxon>
    </lineage>
</organism>
<dbReference type="PROSITE" id="PS50011">
    <property type="entry name" value="PROTEIN_KINASE_DOM"/>
    <property type="match status" value="1"/>
</dbReference>
<dbReference type="SUPFAM" id="SSF56112">
    <property type="entry name" value="Protein kinase-like (PK-like)"/>
    <property type="match status" value="1"/>
</dbReference>
<dbReference type="GO" id="GO:0007165">
    <property type="term" value="P:signal transduction"/>
    <property type="evidence" value="ECO:0007669"/>
    <property type="project" value="TreeGrafter"/>
</dbReference>
<proteinExistence type="predicted"/>
<keyword evidence="2" id="KW-0808">Transferase</keyword>
<dbReference type="InterPro" id="IPR011009">
    <property type="entry name" value="Kinase-like_dom_sf"/>
</dbReference>
<dbReference type="InterPro" id="IPR000719">
    <property type="entry name" value="Prot_kinase_dom"/>
</dbReference>
<sequence length="262" mass="30465">MLTFEVPNLVRCYGLTKEPENGNYMMVLNYAVDGDLKNFLENKKDYFTWKERYSLLCDISLALLKIHERNIIHRDLHPGNILITGNSWVISDLGISKFSDDKSKSEIIGVLPYIAPEVLLSFDYTTAVDIYSIGIIMWQIVYNCAPYWNRNHDISLVRDIYDGLRPPKISGLHIDYEEMMERCWNTVASNRPSALELFEFSKKNYQRICSGEIFIPEMKINSINESYNNDLKPRIINTAKIKDTIHYIQSHESDLLIPVEKL</sequence>
<dbReference type="Proteomes" id="UP000266673">
    <property type="component" value="Unassembled WGS sequence"/>
</dbReference>
<keyword evidence="2" id="KW-0418">Kinase</keyword>
<feature type="domain" description="Protein kinase" evidence="1">
    <location>
        <begin position="1"/>
        <end position="215"/>
    </location>
</feature>
<dbReference type="GO" id="GO:0005737">
    <property type="term" value="C:cytoplasm"/>
    <property type="evidence" value="ECO:0007669"/>
    <property type="project" value="TreeGrafter"/>
</dbReference>
<protein>
    <submittedName>
        <fullName evidence="2">Kinase-like domain-containing protein</fullName>
    </submittedName>
</protein>
<dbReference type="PANTHER" id="PTHR23257">
    <property type="entry name" value="SERINE-THREONINE PROTEIN KINASE"/>
    <property type="match status" value="1"/>
</dbReference>
<dbReference type="EMBL" id="QKWP01000083">
    <property type="protein sequence ID" value="RIB27925.1"/>
    <property type="molecule type" value="Genomic_DNA"/>
</dbReference>
<evidence type="ECO:0000313" key="2">
    <source>
        <dbReference type="EMBL" id="RIB27925.1"/>
    </source>
</evidence>
<dbReference type="AlphaFoldDB" id="A0A397VZI9"/>
<dbReference type="GO" id="GO:0004672">
    <property type="term" value="F:protein kinase activity"/>
    <property type="evidence" value="ECO:0007669"/>
    <property type="project" value="InterPro"/>
</dbReference>
<comment type="caution">
    <text evidence="2">The sequence shown here is derived from an EMBL/GenBank/DDBJ whole genome shotgun (WGS) entry which is preliminary data.</text>
</comment>
<evidence type="ECO:0000259" key="1">
    <source>
        <dbReference type="PROSITE" id="PS50011"/>
    </source>
</evidence>
<reference evidence="2 3" key="1">
    <citation type="submission" date="2018-06" db="EMBL/GenBank/DDBJ databases">
        <title>Comparative genomics reveals the genomic features of Rhizophagus irregularis, R. cerebriforme, R. diaphanum and Gigaspora rosea, and their symbiotic lifestyle signature.</title>
        <authorList>
            <person name="Morin E."/>
            <person name="San Clemente H."/>
            <person name="Chen E.C.H."/>
            <person name="De La Providencia I."/>
            <person name="Hainaut M."/>
            <person name="Kuo A."/>
            <person name="Kohler A."/>
            <person name="Murat C."/>
            <person name="Tang N."/>
            <person name="Roy S."/>
            <person name="Loubradou J."/>
            <person name="Henrissat B."/>
            <person name="Grigoriev I.V."/>
            <person name="Corradi N."/>
            <person name="Roux C."/>
            <person name="Martin F.M."/>
        </authorList>
    </citation>
    <scope>NUCLEOTIDE SEQUENCE [LARGE SCALE GENOMIC DNA]</scope>
    <source>
        <strain evidence="2 3">DAOM 194757</strain>
    </source>
</reference>
<dbReference type="InterPro" id="IPR001245">
    <property type="entry name" value="Ser-Thr/Tyr_kinase_cat_dom"/>
</dbReference>
<gene>
    <name evidence="2" type="ORF">C2G38_1996300</name>
</gene>
<dbReference type="Pfam" id="PF07714">
    <property type="entry name" value="PK_Tyr_Ser-Thr"/>
    <property type="match status" value="1"/>
</dbReference>
<dbReference type="STRING" id="44941.A0A397VZI9"/>
<evidence type="ECO:0000313" key="3">
    <source>
        <dbReference type="Proteomes" id="UP000266673"/>
    </source>
</evidence>
<accession>A0A397VZI9</accession>
<dbReference type="GO" id="GO:0005524">
    <property type="term" value="F:ATP binding"/>
    <property type="evidence" value="ECO:0007669"/>
    <property type="project" value="InterPro"/>
</dbReference>
<name>A0A397VZI9_9GLOM</name>
<dbReference type="OrthoDB" id="1668230at2759"/>
<dbReference type="InterPro" id="IPR050167">
    <property type="entry name" value="Ser_Thr_protein_kinase"/>
</dbReference>